<dbReference type="EMBL" id="CP023270">
    <property type="protein sequence ID" value="AVJ28904.1"/>
    <property type="molecule type" value="Genomic_DNA"/>
</dbReference>
<dbReference type="Pfam" id="PF09339">
    <property type="entry name" value="HTH_IclR"/>
    <property type="match status" value="1"/>
</dbReference>
<dbReference type="PANTHER" id="PTHR30136">
    <property type="entry name" value="HELIX-TURN-HELIX TRANSCRIPTIONAL REGULATOR, ICLR FAMILY"/>
    <property type="match status" value="1"/>
</dbReference>
<dbReference type="Pfam" id="PF01614">
    <property type="entry name" value="IclR_C"/>
    <property type="match status" value="1"/>
</dbReference>
<dbReference type="SUPFAM" id="SSF55781">
    <property type="entry name" value="GAF domain-like"/>
    <property type="match status" value="1"/>
</dbReference>
<accession>A0A2S0IAC4</accession>
<gene>
    <name evidence="6" type="ORF">CLM73_18285</name>
</gene>
<evidence type="ECO:0000313" key="6">
    <source>
        <dbReference type="EMBL" id="AVJ28904.1"/>
    </source>
</evidence>
<evidence type="ECO:0000259" key="5">
    <source>
        <dbReference type="PROSITE" id="PS51078"/>
    </source>
</evidence>
<dbReference type="SMART" id="SM00346">
    <property type="entry name" value="HTH_ICLR"/>
    <property type="match status" value="1"/>
</dbReference>
<keyword evidence="1" id="KW-0805">Transcription regulation</keyword>
<dbReference type="PANTHER" id="PTHR30136:SF39">
    <property type="entry name" value="TRANSCRIPTIONAL REGULATORY PROTEIN"/>
    <property type="match status" value="1"/>
</dbReference>
<dbReference type="InterPro" id="IPR050707">
    <property type="entry name" value="HTH_MetabolicPath_Reg"/>
</dbReference>
<protein>
    <submittedName>
        <fullName evidence="6">IclR family transcriptional regulator</fullName>
    </submittedName>
</protein>
<dbReference type="InterPro" id="IPR036388">
    <property type="entry name" value="WH-like_DNA-bd_sf"/>
</dbReference>
<sequence length="259" mass="28010">MNNSGSTGGTQSMRRALGLLRVLAQHQEDGIDLQGVMAATGLERSTAHRLLSCLLEEQFAERDRATRRYRLGVDSMQLGFAALRRTPLLDALRPFAQKLARLSGDTVFLVIRQGDYALCLLREAGSFPVKVFTIDQGERRLLGVGAGGLALMAALPDDEIAALYARHAASYAQIRVSSTALMKAVRQTRNAGYSEIVDTITPGVSGVGVAFPVSELTWVAFSFGAISSRLDAPRRAQMGALLHAECQAWAQDYLGQEAQ</sequence>
<feature type="domain" description="IclR-ED" evidence="5">
    <location>
        <begin position="74"/>
        <end position="255"/>
    </location>
</feature>
<dbReference type="Gene3D" id="1.10.10.10">
    <property type="entry name" value="Winged helix-like DNA-binding domain superfamily/Winged helix DNA-binding domain"/>
    <property type="match status" value="1"/>
</dbReference>
<proteinExistence type="predicted"/>
<dbReference type="GO" id="GO:0045892">
    <property type="term" value="P:negative regulation of DNA-templated transcription"/>
    <property type="evidence" value="ECO:0007669"/>
    <property type="project" value="TreeGrafter"/>
</dbReference>
<dbReference type="OrthoDB" id="9807558at2"/>
<dbReference type="AlphaFoldDB" id="A0A2S0IAC4"/>
<dbReference type="Proteomes" id="UP000239477">
    <property type="component" value="Chromosome"/>
</dbReference>
<dbReference type="GO" id="GO:0003700">
    <property type="term" value="F:DNA-binding transcription factor activity"/>
    <property type="evidence" value="ECO:0007669"/>
    <property type="project" value="TreeGrafter"/>
</dbReference>
<dbReference type="RefSeq" id="WP_105239647.1">
    <property type="nucleotide sequence ID" value="NZ_CP023270.1"/>
</dbReference>
<dbReference type="PROSITE" id="PS51078">
    <property type="entry name" value="ICLR_ED"/>
    <property type="match status" value="1"/>
</dbReference>
<evidence type="ECO:0000259" key="4">
    <source>
        <dbReference type="PROSITE" id="PS51077"/>
    </source>
</evidence>
<reference evidence="6 7" key="1">
    <citation type="submission" date="2017-09" db="EMBL/GenBank/DDBJ databases">
        <title>Genomic, metabolic, and phenotypic characteristics of bacterial isolates from the natural microbiome of the model nematode Caenorhabditis elegans.</title>
        <authorList>
            <person name="Zimmermann J."/>
            <person name="Obeng N."/>
            <person name="Yang W."/>
            <person name="Obeng O."/>
            <person name="Kissoyan K."/>
            <person name="Pees B."/>
            <person name="Dirksen P."/>
            <person name="Hoppner M."/>
            <person name="Franke A."/>
            <person name="Rosenstiel P."/>
            <person name="Leippe M."/>
            <person name="Dierking K."/>
            <person name="Kaleta C."/>
            <person name="Schulenburg H."/>
        </authorList>
    </citation>
    <scope>NUCLEOTIDE SEQUENCE [LARGE SCALE GENOMIC DNA]</scope>
    <source>
        <strain evidence="6 7">MYb73</strain>
    </source>
</reference>
<dbReference type="InterPro" id="IPR029016">
    <property type="entry name" value="GAF-like_dom_sf"/>
</dbReference>
<evidence type="ECO:0000256" key="1">
    <source>
        <dbReference type="ARBA" id="ARBA00023015"/>
    </source>
</evidence>
<dbReference type="Gene3D" id="3.30.450.40">
    <property type="match status" value="1"/>
</dbReference>
<keyword evidence="3" id="KW-0804">Transcription</keyword>
<keyword evidence="2" id="KW-0238">DNA-binding</keyword>
<feature type="domain" description="HTH iclR-type" evidence="4">
    <location>
        <begin position="10"/>
        <end position="73"/>
    </location>
</feature>
<name>A0A2S0IAC4_9BURK</name>
<organism evidence="6 7">
    <name type="scientific">Achromobacter spanius</name>
    <dbReference type="NCBI Taxonomy" id="217203"/>
    <lineage>
        <taxon>Bacteria</taxon>
        <taxon>Pseudomonadati</taxon>
        <taxon>Pseudomonadota</taxon>
        <taxon>Betaproteobacteria</taxon>
        <taxon>Burkholderiales</taxon>
        <taxon>Alcaligenaceae</taxon>
        <taxon>Achromobacter</taxon>
    </lineage>
</organism>
<dbReference type="SUPFAM" id="SSF46785">
    <property type="entry name" value="Winged helix' DNA-binding domain"/>
    <property type="match status" value="1"/>
</dbReference>
<evidence type="ECO:0000256" key="2">
    <source>
        <dbReference type="ARBA" id="ARBA00023125"/>
    </source>
</evidence>
<evidence type="ECO:0000256" key="3">
    <source>
        <dbReference type="ARBA" id="ARBA00023163"/>
    </source>
</evidence>
<dbReference type="InterPro" id="IPR005471">
    <property type="entry name" value="Tscrpt_reg_IclR_N"/>
</dbReference>
<evidence type="ECO:0000313" key="7">
    <source>
        <dbReference type="Proteomes" id="UP000239477"/>
    </source>
</evidence>
<keyword evidence="7" id="KW-1185">Reference proteome</keyword>
<dbReference type="InterPro" id="IPR014757">
    <property type="entry name" value="Tscrpt_reg_IclR_C"/>
</dbReference>
<dbReference type="InterPro" id="IPR036390">
    <property type="entry name" value="WH_DNA-bd_sf"/>
</dbReference>
<dbReference type="GO" id="GO:0003677">
    <property type="term" value="F:DNA binding"/>
    <property type="evidence" value="ECO:0007669"/>
    <property type="project" value="UniProtKB-KW"/>
</dbReference>
<dbReference type="PROSITE" id="PS51077">
    <property type="entry name" value="HTH_ICLR"/>
    <property type="match status" value="1"/>
</dbReference>